<dbReference type="InterPro" id="IPR022684">
    <property type="entry name" value="Calpain_cysteine_protease"/>
</dbReference>
<evidence type="ECO:0000313" key="5">
    <source>
        <dbReference type="EMBL" id="KAF7995243.1"/>
    </source>
</evidence>
<dbReference type="InterPro" id="IPR038765">
    <property type="entry name" value="Papain-like_cys_pep_sf"/>
</dbReference>
<name>A0A834XZT4_APHGI</name>
<dbReference type="GO" id="GO:0006508">
    <property type="term" value="P:proteolysis"/>
    <property type="evidence" value="ECO:0007669"/>
    <property type="project" value="UniProtKB-KW"/>
</dbReference>
<evidence type="ECO:0000313" key="6">
    <source>
        <dbReference type="Proteomes" id="UP000639338"/>
    </source>
</evidence>
<dbReference type="InterPro" id="IPR022682">
    <property type="entry name" value="Calpain_domain_III"/>
</dbReference>
<keyword evidence="3" id="KW-0378">Hydrolase</keyword>
<comment type="caution">
    <text evidence="5">The sequence shown here is derived from an EMBL/GenBank/DDBJ whole genome shotgun (WGS) entry which is preliminary data.</text>
</comment>
<dbReference type="Pfam" id="PF01067">
    <property type="entry name" value="Calpain_III"/>
    <property type="match status" value="1"/>
</dbReference>
<feature type="active site" evidence="2 3">
    <location>
        <position position="218"/>
    </location>
</feature>
<dbReference type="PRINTS" id="PR00704">
    <property type="entry name" value="CALPAIN"/>
</dbReference>
<sequence length="824" mass="95733">MIEFQQQDFDDLKKHAFISNTKFEDDQFLVEPLTVSYQLLRPTEIVDDPVFFLQQNNKRFHVKQGMLGNCWFVVGLVHLQNYPNLFKFIVQPNDQTFHAGIFHFRFWQAGTWVDVVIDDRLPTTERKLVYASSGYPNEFWPALIEKAYAKLLYRSYEKLKGGFSRISMQDFSGGISELVLVDDKLLDTFDFAKKTPTMLSASTDNKAHTTEFGLEIFHAYAITEVKEVTGININNKLILLRIYNPHGQSSNRYFGNIKHIISKETIRSQLKIGVDGESWILYNDFIKHFEFLEICNLTPNLLIGDVYYRSNKVQIKLLLSEIKGKFMGGTNSKEITYNFFKINPQYRVVLTKRDQGNARCKILIGVSLKRRHDLEQVSETLIYFYIFSVFDDEIIGVPKPLSSCGKTCIKIGPLGAKGQVSAHFSLQVGTYYIIPFVERTFKGANFHLQILSEHDNILEVYDRDIKMPQMNKKLKNLLTNTNLNEIDLELYLKITSDLTINFKDLYNILKNDKLSLNKNCYIAQELDDTFVLDLELLAKKILVPQRKLSYLTIAKTILITQEVIENYGEEDFPGYIKTNFILTVLKRNGYFINMNIYNAIYTLFKNPDGLVHLNDFMLIVFAIKNKFGNSSSEDEQEKWVEKSSSKEQNQPLEREEWMNLSRFEARGTDLTGRIISWNNSMLVTYGWNWQIMANYLVESTSQNTTAPFNLTKKIPGTISITLYLTDAEVQYFIDYIRSSDNLHKRKNIAYLIVYKDGEFYPINYLRNIGTSELSTSFIFQVDVDFLLQHNLYENLISYIIKLNLSETNNTALIVPAFETQRYRQ</sequence>
<dbReference type="PROSITE" id="PS50203">
    <property type="entry name" value="CALPAIN_CAT"/>
    <property type="match status" value="1"/>
</dbReference>
<dbReference type="CDD" id="cd00044">
    <property type="entry name" value="CysPc"/>
    <property type="match status" value="1"/>
</dbReference>
<keyword evidence="3" id="KW-0645">Protease</keyword>
<dbReference type="PANTHER" id="PTHR10183:SF433">
    <property type="entry name" value="CALPAIN-A-RELATED"/>
    <property type="match status" value="1"/>
</dbReference>
<dbReference type="Pfam" id="PF13896">
    <property type="entry name" value="Glyco_transf_49"/>
    <property type="match status" value="1"/>
</dbReference>
<dbReference type="PANTHER" id="PTHR10183">
    <property type="entry name" value="CALPAIN"/>
    <property type="match status" value="1"/>
</dbReference>
<dbReference type="OrthoDB" id="411524at2759"/>
<feature type="active site" evidence="2 3">
    <location>
        <position position="70"/>
    </location>
</feature>
<dbReference type="Gene3D" id="3.90.70.10">
    <property type="entry name" value="Cysteine proteinases"/>
    <property type="match status" value="1"/>
</dbReference>
<organism evidence="5 6">
    <name type="scientific">Aphidius gifuensis</name>
    <name type="common">Parasitoid wasp</name>
    <dbReference type="NCBI Taxonomy" id="684658"/>
    <lineage>
        <taxon>Eukaryota</taxon>
        <taxon>Metazoa</taxon>
        <taxon>Ecdysozoa</taxon>
        <taxon>Arthropoda</taxon>
        <taxon>Hexapoda</taxon>
        <taxon>Insecta</taxon>
        <taxon>Pterygota</taxon>
        <taxon>Neoptera</taxon>
        <taxon>Endopterygota</taxon>
        <taxon>Hymenoptera</taxon>
        <taxon>Apocrita</taxon>
        <taxon>Ichneumonoidea</taxon>
        <taxon>Braconidae</taxon>
        <taxon>Aphidiinae</taxon>
        <taxon>Aphidius</taxon>
    </lineage>
</organism>
<dbReference type="SMART" id="SM00230">
    <property type="entry name" value="CysPc"/>
    <property type="match status" value="1"/>
</dbReference>
<dbReference type="InterPro" id="IPR036213">
    <property type="entry name" value="Calpain_III_sf"/>
</dbReference>
<dbReference type="GO" id="GO:0004198">
    <property type="term" value="F:calcium-dependent cysteine-type endopeptidase activity"/>
    <property type="evidence" value="ECO:0007669"/>
    <property type="project" value="InterPro"/>
</dbReference>
<comment type="similarity">
    <text evidence="1">Belongs to the peptidase C2 family.</text>
</comment>
<evidence type="ECO:0000259" key="4">
    <source>
        <dbReference type="PROSITE" id="PS50203"/>
    </source>
</evidence>
<dbReference type="SUPFAM" id="SSF54001">
    <property type="entry name" value="Cysteine proteinases"/>
    <property type="match status" value="1"/>
</dbReference>
<dbReference type="Gene3D" id="2.60.120.380">
    <property type="match status" value="1"/>
</dbReference>
<feature type="active site" evidence="2 3">
    <location>
        <position position="244"/>
    </location>
</feature>
<evidence type="ECO:0000256" key="2">
    <source>
        <dbReference type="PIRSR" id="PIRSR622684-1"/>
    </source>
</evidence>
<dbReference type="GO" id="GO:0005737">
    <property type="term" value="C:cytoplasm"/>
    <property type="evidence" value="ECO:0007669"/>
    <property type="project" value="TreeGrafter"/>
</dbReference>
<dbReference type="SUPFAM" id="SSF49758">
    <property type="entry name" value="Calpain large subunit, middle domain (domain III)"/>
    <property type="match status" value="1"/>
</dbReference>
<proteinExistence type="inferred from homology"/>
<gene>
    <name evidence="5" type="ORF">HCN44_004715</name>
</gene>
<dbReference type="EMBL" id="JACMRX010000002">
    <property type="protein sequence ID" value="KAF7995243.1"/>
    <property type="molecule type" value="Genomic_DNA"/>
</dbReference>
<dbReference type="Proteomes" id="UP000639338">
    <property type="component" value="Unassembled WGS sequence"/>
</dbReference>
<dbReference type="Pfam" id="PF00648">
    <property type="entry name" value="Peptidase_C2"/>
    <property type="match status" value="1"/>
</dbReference>
<protein>
    <recommendedName>
        <fullName evidence="4">Calpain catalytic domain-containing protein</fullName>
    </recommendedName>
</protein>
<reference evidence="5 6" key="1">
    <citation type="submission" date="2020-08" db="EMBL/GenBank/DDBJ databases">
        <title>Aphidius gifuensis genome sequencing and assembly.</title>
        <authorList>
            <person name="Du Z."/>
        </authorList>
    </citation>
    <scope>NUCLEOTIDE SEQUENCE [LARGE SCALE GENOMIC DNA]</scope>
    <source>
        <strain evidence="5">YNYX2018</strain>
        <tissue evidence="5">Adults</tissue>
    </source>
</reference>
<keyword evidence="6" id="KW-1185">Reference proteome</keyword>
<evidence type="ECO:0000256" key="3">
    <source>
        <dbReference type="PROSITE-ProRule" id="PRU00239"/>
    </source>
</evidence>
<evidence type="ECO:0000256" key="1">
    <source>
        <dbReference type="ARBA" id="ARBA00007623"/>
    </source>
</evidence>
<feature type="domain" description="Calpain catalytic" evidence="4">
    <location>
        <begin position="3"/>
        <end position="298"/>
    </location>
</feature>
<dbReference type="AlphaFoldDB" id="A0A834XZT4"/>
<accession>A0A834XZT4</accession>
<keyword evidence="3" id="KW-0788">Thiol protease</keyword>
<dbReference type="InterPro" id="IPR001300">
    <property type="entry name" value="Peptidase_C2_calpain_cat"/>
</dbReference>